<dbReference type="InterPro" id="IPR013783">
    <property type="entry name" value="Ig-like_fold"/>
</dbReference>
<organism evidence="1 4">
    <name type="scientific">Saccharopolyspora kobensis</name>
    <dbReference type="NCBI Taxonomy" id="146035"/>
    <lineage>
        <taxon>Bacteria</taxon>
        <taxon>Bacillati</taxon>
        <taxon>Actinomycetota</taxon>
        <taxon>Actinomycetes</taxon>
        <taxon>Pseudonocardiales</taxon>
        <taxon>Pseudonocardiaceae</taxon>
        <taxon>Saccharopolyspora</taxon>
    </lineage>
</organism>
<dbReference type="GO" id="GO:0016829">
    <property type="term" value="F:lyase activity"/>
    <property type="evidence" value="ECO:0007669"/>
    <property type="project" value="UniProtKB-KW"/>
</dbReference>
<dbReference type="RefSeq" id="WP_093358158.1">
    <property type="nucleotide sequence ID" value="NZ_FNVB01000002.1"/>
</dbReference>
<dbReference type="GO" id="GO:0005975">
    <property type="term" value="P:carbohydrate metabolic process"/>
    <property type="evidence" value="ECO:0007669"/>
    <property type="project" value="UniProtKB-ARBA"/>
</dbReference>
<proteinExistence type="predicted"/>
<dbReference type="EMBL" id="FNVB01000002">
    <property type="protein sequence ID" value="SEG15414.1"/>
    <property type="molecule type" value="Genomic_DNA"/>
</dbReference>
<keyword evidence="1" id="KW-0456">Lyase</keyword>
<evidence type="ECO:0000313" key="1">
    <source>
        <dbReference type="EMBL" id="SEG15414.1"/>
    </source>
</evidence>
<keyword evidence="3" id="KW-1185">Reference proteome</keyword>
<dbReference type="Proteomes" id="UP000236729">
    <property type="component" value="Unassembled WGS sequence"/>
</dbReference>
<dbReference type="SMR" id="A0A1H5XUJ5"/>
<sequence>MPTAPPPAATGLRGRGELARIVVDWEPAPWQTVVDHYAVHGAPGPEVAVSPETLLLKTVYPHFQHNGLGGAAQQWTYRVVTVDAAGARSRPSRAVTVTSRESVSRSGIPLAVVGDFDGKGLELALSPSGYADYPTAFPNGVDFRAGADDPRTGWCYLQPGPADGWAGRRDHRFRLRFELSELPVNGSDLAVWLIDSHASKAGSVVLSINGTPVDRLRFENGATKGSTQGDSTLPGSPLKPSYLEMRLPQVFRVGENTIDLHKDDGSWIAYDAIGVFARR</sequence>
<accession>A0A1H5XUJ5</accession>
<protein>
    <submittedName>
        <fullName evidence="1">Polysaccharide lyase family 4, domain III</fullName>
    </submittedName>
</protein>
<dbReference type="Proteomes" id="UP000199690">
    <property type="component" value="Unassembled WGS sequence"/>
</dbReference>
<evidence type="ECO:0000313" key="3">
    <source>
        <dbReference type="Proteomes" id="UP000199690"/>
    </source>
</evidence>
<dbReference type="AlphaFoldDB" id="A0A1H5XUJ5"/>
<accession>A0A1I2G2H4</accession>
<dbReference type="EMBL" id="FOME01000019">
    <property type="protein sequence ID" value="SFF11160.1"/>
    <property type="molecule type" value="Genomic_DNA"/>
</dbReference>
<dbReference type="Gene3D" id="2.60.40.10">
    <property type="entry name" value="Immunoglobulins"/>
    <property type="match status" value="1"/>
</dbReference>
<evidence type="ECO:0000313" key="4">
    <source>
        <dbReference type="Proteomes" id="UP000236729"/>
    </source>
</evidence>
<dbReference type="InterPro" id="IPR008979">
    <property type="entry name" value="Galactose-bd-like_sf"/>
</dbReference>
<name>A0A1H5XUJ5_9PSEU</name>
<evidence type="ECO:0000313" key="2">
    <source>
        <dbReference type="EMBL" id="SFF11160.1"/>
    </source>
</evidence>
<reference evidence="3 4" key="2">
    <citation type="submission" date="2016-10" db="EMBL/GenBank/DDBJ databases">
        <authorList>
            <person name="Varghese N."/>
            <person name="Submissions S."/>
        </authorList>
    </citation>
    <scope>NUCLEOTIDE SEQUENCE [LARGE SCALE GENOMIC DNA]</scope>
    <source>
        <strain evidence="4">ATCC 20501</strain>
        <strain evidence="2 3">CGMCC 4.3529</strain>
    </source>
</reference>
<gene>
    <name evidence="1" type="ORF">SAMN02982929_01647</name>
    <name evidence="2" type="ORF">SAMN05216506_11995</name>
</gene>
<reference evidence="1" key="1">
    <citation type="submission" date="2016-10" db="EMBL/GenBank/DDBJ databases">
        <authorList>
            <person name="de Groot N.N."/>
        </authorList>
    </citation>
    <scope>NUCLEOTIDE SEQUENCE [LARGE SCALE GENOMIC DNA]</scope>
    <source>
        <strain evidence="1">ATCC 20501</strain>
    </source>
</reference>
<dbReference type="SUPFAM" id="SSF49785">
    <property type="entry name" value="Galactose-binding domain-like"/>
    <property type="match status" value="1"/>
</dbReference>